<keyword evidence="2" id="KW-1185">Reference proteome</keyword>
<proteinExistence type="predicted"/>
<dbReference type="EMBL" id="JAAOCD010000008">
    <property type="protein sequence ID" value="NHK99780.1"/>
    <property type="molecule type" value="Genomic_DNA"/>
</dbReference>
<dbReference type="RefSeq" id="WP_009857831.1">
    <property type="nucleotide sequence ID" value="NZ_JAAOCD010000008.1"/>
</dbReference>
<comment type="caution">
    <text evidence="1">The sequence shown here is derived from an EMBL/GenBank/DDBJ whole genome shotgun (WGS) entry which is preliminary data.</text>
</comment>
<protein>
    <submittedName>
        <fullName evidence="1">Toxin HicA</fullName>
    </submittedName>
</protein>
<sequence>MADLESILAQMKASPSGVRFNDLKKVCEHWFGPARQSGSSHAVFKTPWAGDPRVNIQDDKGKAKAYQVRQVLAAIEKLKGHQR</sequence>
<reference evidence="1 2" key="1">
    <citation type="submission" date="2020-03" db="EMBL/GenBank/DDBJ databases">
        <title>Rubrivivax benzoatilyticus JA2 (sequenced after 10 years sub-culturing).</title>
        <authorList>
            <person name="Gupta D."/>
            <person name="Chintalapati S."/>
            <person name="Chintalapati V.R."/>
        </authorList>
    </citation>
    <scope>NUCLEOTIDE SEQUENCE [LARGE SCALE GENOMIC DNA]</scope>
    <source>
        <strain evidence="1 2">JA2-Mal</strain>
    </source>
</reference>
<accession>A0ABX0I2K7</accession>
<evidence type="ECO:0000313" key="2">
    <source>
        <dbReference type="Proteomes" id="UP000802098"/>
    </source>
</evidence>
<dbReference type="Proteomes" id="UP000802098">
    <property type="component" value="Unassembled WGS sequence"/>
</dbReference>
<evidence type="ECO:0000313" key="1">
    <source>
        <dbReference type="EMBL" id="NHK99780.1"/>
    </source>
</evidence>
<name>A0ABX0I2K7_9BURK</name>
<organism evidence="1 2">
    <name type="scientific">Rubrivivax benzoatilyticus</name>
    <dbReference type="NCBI Taxonomy" id="316997"/>
    <lineage>
        <taxon>Bacteria</taxon>
        <taxon>Pseudomonadati</taxon>
        <taxon>Pseudomonadota</taxon>
        <taxon>Betaproteobacteria</taxon>
        <taxon>Burkholderiales</taxon>
        <taxon>Sphaerotilaceae</taxon>
        <taxon>Rubrivivax</taxon>
    </lineage>
</organism>
<gene>
    <name evidence="1" type="ORF">G7087_15460</name>
</gene>